<organism evidence="3 4">
    <name type="scientific">Candidatus Roizmanbacteria bacterium CG23_combo_of_CG06-09_8_20_14_all_35_49</name>
    <dbReference type="NCBI Taxonomy" id="1974863"/>
    <lineage>
        <taxon>Bacteria</taxon>
        <taxon>Candidatus Roizmaniibacteriota</taxon>
    </lineage>
</organism>
<dbReference type="EMBL" id="PCRE01000056">
    <property type="protein sequence ID" value="PIP14650.1"/>
    <property type="molecule type" value="Genomic_DNA"/>
</dbReference>
<dbReference type="SUPFAM" id="SSF53756">
    <property type="entry name" value="UDP-Glycosyltransferase/glycogen phosphorylase"/>
    <property type="match status" value="1"/>
</dbReference>
<dbReference type="PANTHER" id="PTHR46401">
    <property type="entry name" value="GLYCOSYLTRANSFERASE WBBK-RELATED"/>
    <property type="match status" value="1"/>
</dbReference>
<feature type="domain" description="Glycosyl transferase family 1" evidence="2">
    <location>
        <begin position="188"/>
        <end position="375"/>
    </location>
</feature>
<keyword evidence="1" id="KW-0808">Transferase</keyword>
<dbReference type="InterPro" id="IPR001296">
    <property type="entry name" value="Glyco_trans_1"/>
</dbReference>
<comment type="caution">
    <text evidence="3">The sequence shown here is derived from an EMBL/GenBank/DDBJ whole genome shotgun (WGS) entry which is preliminary data.</text>
</comment>
<evidence type="ECO:0000256" key="1">
    <source>
        <dbReference type="ARBA" id="ARBA00022679"/>
    </source>
</evidence>
<dbReference type="GO" id="GO:0016757">
    <property type="term" value="F:glycosyltransferase activity"/>
    <property type="evidence" value="ECO:0007669"/>
    <property type="project" value="InterPro"/>
</dbReference>
<accession>A0A2G9Y5Z8</accession>
<dbReference type="AlphaFoldDB" id="A0A2G9Y5Z8"/>
<dbReference type="Gene3D" id="3.40.50.2000">
    <property type="entry name" value="Glycogen Phosphorylase B"/>
    <property type="match status" value="1"/>
</dbReference>
<proteinExistence type="predicted"/>
<gene>
    <name evidence="3" type="ORF">COX47_04035</name>
</gene>
<reference evidence="3 4" key="1">
    <citation type="submission" date="2017-09" db="EMBL/GenBank/DDBJ databases">
        <title>Depth-based differentiation of microbial function through sediment-hosted aquifers and enrichment of novel symbionts in the deep terrestrial subsurface.</title>
        <authorList>
            <person name="Probst A.J."/>
            <person name="Ladd B."/>
            <person name="Jarett J.K."/>
            <person name="Geller-Mcgrath D.E."/>
            <person name="Sieber C.M."/>
            <person name="Emerson J.B."/>
            <person name="Anantharaman K."/>
            <person name="Thomas B.C."/>
            <person name="Malmstrom R."/>
            <person name="Stieglmeier M."/>
            <person name="Klingl A."/>
            <person name="Woyke T."/>
            <person name="Ryan C.M."/>
            <person name="Banfield J.F."/>
        </authorList>
    </citation>
    <scope>NUCLEOTIDE SEQUENCE [LARGE SCALE GENOMIC DNA]</scope>
    <source>
        <strain evidence="3">CG23_combo_of_CG06-09_8_20_14_all_35_49</strain>
    </source>
</reference>
<protein>
    <recommendedName>
        <fullName evidence="2">Glycosyl transferase family 1 domain-containing protein</fullName>
    </recommendedName>
</protein>
<dbReference type="PANTHER" id="PTHR46401:SF2">
    <property type="entry name" value="GLYCOSYLTRANSFERASE WBBK-RELATED"/>
    <property type="match status" value="1"/>
</dbReference>
<name>A0A2G9Y5Z8_9BACT</name>
<dbReference type="Pfam" id="PF00534">
    <property type="entry name" value="Glycos_transf_1"/>
    <property type="match status" value="1"/>
</dbReference>
<evidence type="ECO:0000313" key="3">
    <source>
        <dbReference type="EMBL" id="PIP14650.1"/>
    </source>
</evidence>
<sequence length="393" mass="45304">MKKVFVYDPTASDKLSSVRGVGRYLQILKENFPKNTIFTDSLKRISADSVFVNPFYNFLTTPLTLKRITQKQIAIIHDLIPLKYPTHFPAGVRGNINIFLNKLALKNYDLIITDSEASKRDIMEKLQVKSYKIKVIYPCLPKLFTEKSQILNLKSQINPKFQKQNSKRLEFGAFKLFGSWNLDLGAYCMYVGDATWNKNLVNLARAIKIINVTCIFVGKVFNEAVDVASEETLREADCRDNRQSLAEEKYHERQNLPRANHPWQRELKEFFELTKNDRRFIFAGFLPDSDLLKLYQQARLNILASRDEGFGFSFLEAASQGCLSVLSDIPVLKEISDGNALFCDPKNPYDLADKIGEIYFNKNIRNKVGQLAKKRSEFFSKKKFRSKFLKIIS</sequence>
<evidence type="ECO:0000259" key="2">
    <source>
        <dbReference type="Pfam" id="PF00534"/>
    </source>
</evidence>
<dbReference type="Proteomes" id="UP000231025">
    <property type="component" value="Unassembled WGS sequence"/>
</dbReference>
<evidence type="ECO:0000313" key="4">
    <source>
        <dbReference type="Proteomes" id="UP000231025"/>
    </source>
</evidence>